<dbReference type="InterPro" id="IPR029787">
    <property type="entry name" value="Nucleotide_cyclase"/>
</dbReference>
<evidence type="ECO:0000313" key="5">
    <source>
        <dbReference type="Proteomes" id="UP000887572"/>
    </source>
</evidence>
<dbReference type="Gene3D" id="3.30.70.1230">
    <property type="entry name" value="Nucleotide cyclase"/>
    <property type="match status" value="1"/>
</dbReference>
<dbReference type="Pfam" id="PF00211">
    <property type="entry name" value="Guanylate_cyc"/>
    <property type="match status" value="1"/>
</dbReference>
<feature type="region of interest" description="Disordered" evidence="3">
    <location>
        <begin position="55"/>
        <end position="82"/>
    </location>
</feature>
<protein>
    <submittedName>
        <fullName evidence="6">Guanylate cyclase domain-containing protein</fullName>
    </submittedName>
</protein>
<organism evidence="5 6">
    <name type="scientific">Globodera rostochiensis</name>
    <name type="common">Golden nematode worm</name>
    <name type="synonym">Heterodera rostochiensis</name>
    <dbReference type="NCBI Taxonomy" id="31243"/>
    <lineage>
        <taxon>Eukaryota</taxon>
        <taxon>Metazoa</taxon>
        <taxon>Ecdysozoa</taxon>
        <taxon>Nematoda</taxon>
        <taxon>Chromadorea</taxon>
        <taxon>Rhabditida</taxon>
        <taxon>Tylenchina</taxon>
        <taxon>Tylenchomorpha</taxon>
        <taxon>Tylenchoidea</taxon>
        <taxon>Heteroderidae</taxon>
        <taxon>Heteroderinae</taxon>
        <taxon>Globodera</taxon>
    </lineage>
</organism>
<dbReference type="WBParaSite" id="Gr19_v10_g1137.t1">
    <property type="protein sequence ID" value="Gr19_v10_g1137.t1"/>
    <property type="gene ID" value="Gr19_v10_g1137"/>
</dbReference>
<name>A0A914GU57_GLORO</name>
<comment type="catalytic activity">
    <reaction evidence="1">
        <text>GTP = 3',5'-cyclic GMP + diphosphate</text>
        <dbReference type="Rhea" id="RHEA:13665"/>
        <dbReference type="ChEBI" id="CHEBI:33019"/>
        <dbReference type="ChEBI" id="CHEBI:37565"/>
        <dbReference type="ChEBI" id="CHEBI:57746"/>
        <dbReference type="EC" id="4.6.1.2"/>
    </reaction>
</comment>
<dbReference type="InterPro" id="IPR001054">
    <property type="entry name" value="A/G_cyclase"/>
</dbReference>
<evidence type="ECO:0000256" key="1">
    <source>
        <dbReference type="ARBA" id="ARBA00001436"/>
    </source>
</evidence>
<evidence type="ECO:0000256" key="2">
    <source>
        <dbReference type="ARBA" id="ARBA00023239"/>
    </source>
</evidence>
<proteinExistence type="predicted"/>
<dbReference type="AlphaFoldDB" id="A0A914GU57"/>
<feature type="compositionally biased region" description="Polar residues" evidence="3">
    <location>
        <begin position="55"/>
        <end position="66"/>
    </location>
</feature>
<keyword evidence="5" id="KW-1185">Reference proteome</keyword>
<sequence>MENSGQQDRVQMTLKSYQLLSENFPEFRCSPRGGVRIEGIGTLLTYWLDGCDSDGVTSDRSASDVPTQRRPPEEMPPSLLPG</sequence>
<keyword evidence="2" id="KW-0456">Lyase</keyword>
<evidence type="ECO:0000256" key="3">
    <source>
        <dbReference type="SAM" id="MobiDB-lite"/>
    </source>
</evidence>
<evidence type="ECO:0000313" key="6">
    <source>
        <dbReference type="WBParaSite" id="Gr19_v10_g1137.t1"/>
    </source>
</evidence>
<dbReference type="GO" id="GO:0035556">
    <property type="term" value="P:intracellular signal transduction"/>
    <property type="evidence" value="ECO:0007669"/>
    <property type="project" value="InterPro"/>
</dbReference>
<feature type="domain" description="Guanylate cyclase" evidence="4">
    <location>
        <begin position="1"/>
        <end position="49"/>
    </location>
</feature>
<dbReference type="GO" id="GO:0004383">
    <property type="term" value="F:guanylate cyclase activity"/>
    <property type="evidence" value="ECO:0007669"/>
    <property type="project" value="UniProtKB-EC"/>
</dbReference>
<evidence type="ECO:0000259" key="4">
    <source>
        <dbReference type="Pfam" id="PF00211"/>
    </source>
</evidence>
<accession>A0A914GU57</accession>
<dbReference type="Proteomes" id="UP000887572">
    <property type="component" value="Unplaced"/>
</dbReference>
<reference evidence="6" key="1">
    <citation type="submission" date="2022-11" db="UniProtKB">
        <authorList>
            <consortium name="WormBaseParasite"/>
        </authorList>
    </citation>
    <scope>IDENTIFICATION</scope>
</reference>